<comment type="similarity">
    <text evidence="8">Belongs to the G-protein coupled receptor 1 family.</text>
</comment>
<evidence type="ECO:0000256" key="4">
    <source>
        <dbReference type="ARBA" id="ARBA00023040"/>
    </source>
</evidence>
<dbReference type="PROSITE" id="PS00237">
    <property type="entry name" value="G_PROTEIN_RECEP_F1_1"/>
    <property type="match status" value="1"/>
</dbReference>
<dbReference type="eggNOG" id="KOG3656">
    <property type="taxonomic scope" value="Eukaryota"/>
</dbReference>
<feature type="transmembrane region" description="Helical" evidence="9">
    <location>
        <begin position="67"/>
        <end position="88"/>
    </location>
</feature>
<evidence type="ECO:0000313" key="11">
    <source>
        <dbReference type="EMBL" id="EDO42331.1"/>
    </source>
</evidence>
<feature type="transmembrane region" description="Helical" evidence="9">
    <location>
        <begin position="211"/>
        <end position="236"/>
    </location>
</feature>
<dbReference type="SUPFAM" id="SSF81321">
    <property type="entry name" value="Family A G protein-coupled receptor-like"/>
    <property type="match status" value="1"/>
</dbReference>
<dbReference type="OMA" id="RVTIMIF"/>
<accession>A7S206</accession>
<dbReference type="InParanoid" id="A7S206"/>
<keyword evidence="6 8" id="KW-0675">Receptor</keyword>
<evidence type="ECO:0000256" key="2">
    <source>
        <dbReference type="ARBA" id="ARBA00022692"/>
    </source>
</evidence>
<keyword evidence="4 8" id="KW-0297">G-protein coupled receptor</keyword>
<feature type="transmembrane region" description="Helical" evidence="9">
    <location>
        <begin position="150"/>
        <end position="175"/>
    </location>
</feature>
<dbReference type="InterPro" id="IPR017452">
    <property type="entry name" value="GPCR_Rhodpsn_7TM"/>
</dbReference>
<dbReference type="InterPro" id="IPR000276">
    <property type="entry name" value="GPCR_Rhodpsn"/>
</dbReference>
<evidence type="ECO:0000256" key="1">
    <source>
        <dbReference type="ARBA" id="ARBA00004141"/>
    </source>
</evidence>
<keyword evidence="5 9" id="KW-0472">Membrane</keyword>
<protein>
    <recommendedName>
        <fullName evidence="10">G-protein coupled receptors family 1 profile domain-containing protein</fullName>
    </recommendedName>
</protein>
<dbReference type="GO" id="GO:0007602">
    <property type="term" value="P:phototransduction"/>
    <property type="evidence" value="ECO:0000318"/>
    <property type="project" value="GO_Central"/>
</dbReference>
<sequence length="273" mass="30763">FVTGVAGNLLVMIVSIMNSFHKTTANIFILNLAVADLLASCGFAFMLSSLLQGEWPLGDFACKLHGVLVMAFSVASSLSASAMSINRYTTIIYASKQKSITFTRNWTKIMLAFLWLFSAIFAILPLVGWSRYTYFPAKAICFISYTESRSYIITFYTLVAPCCLVTIFCYSRIYIAIKKNSPMRVASPSQKRKPSPRKPDSNSAVETRVTIMIFVVVFWYFTSLAPFNVINLMVIWKPGFQIPPWVDILTTLFALSNHATNVFIYAVLNRTYR</sequence>
<dbReference type="AlphaFoldDB" id="A7S206"/>
<feature type="domain" description="G-protein coupled receptors family 1 profile" evidence="10">
    <location>
        <begin position="7"/>
        <end position="265"/>
    </location>
</feature>
<keyword evidence="2 8" id="KW-0812">Transmembrane</keyword>
<comment type="subcellular location">
    <subcellularLocation>
        <location evidence="1">Membrane</location>
        <topology evidence="1">Multi-pass membrane protein</topology>
    </subcellularLocation>
</comment>
<keyword evidence="7 8" id="KW-0807">Transducer</keyword>
<keyword evidence="3 9" id="KW-1133">Transmembrane helix</keyword>
<keyword evidence="12" id="KW-1185">Reference proteome</keyword>
<dbReference type="STRING" id="45351.A7S206"/>
<dbReference type="GO" id="GO:0005886">
    <property type="term" value="C:plasma membrane"/>
    <property type="evidence" value="ECO:0000318"/>
    <property type="project" value="GO_Central"/>
</dbReference>
<organism evidence="11 12">
    <name type="scientific">Nematostella vectensis</name>
    <name type="common">Starlet sea anemone</name>
    <dbReference type="NCBI Taxonomy" id="45351"/>
    <lineage>
        <taxon>Eukaryota</taxon>
        <taxon>Metazoa</taxon>
        <taxon>Cnidaria</taxon>
        <taxon>Anthozoa</taxon>
        <taxon>Hexacorallia</taxon>
        <taxon>Actiniaria</taxon>
        <taxon>Edwardsiidae</taxon>
        <taxon>Nematostella</taxon>
    </lineage>
</organism>
<feature type="transmembrane region" description="Helical" evidence="9">
    <location>
        <begin position="248"/>
        <end position="268"/>
    </location>
</feature>
<name>A7S206_NEMVE</name>
<dbReference type="EMBL" id="DS469566">
    <property type="protein sequence ID" value="EDO42331.1"/>
    <property type="molecule type" value="Genomic_DNA"/>
</dbReference>
<dbReference type="GO" id="GO:0071482">
    <property type="term" value="P:cellular response to light stimulus"/>
    <property type="evidence" value="ECO:0000318"/>
    <property type="project" value="GO_Central"/>
</dbReference>
<feature type="transmembrane region" description="Helical" evidence="9">
    <location>
        <begin position="27"/>
        <end position="47"/>
    </location>
</feature>
<dbReference type="GO" id="GO:0008020">
    <property type="term" value="F:G protein-coupled photoreceptor activity"/>
    <property type="evidence" value="ECO:0000318"/>
    <property type="project" value="GO_Central"/>
</dbReference>
<dbReference type="HOGENOM" id="CLU_009579_3_3_1"/>
<dbReference type="InterPro" id="IPR050125">
    <property type="entry name" value="GPCR_opsins"/>
</dbReference>
<evidence type="ECO:0000256" key="6">
    <source>
        <dbReference type="ARBA" id="ARBA00023170"/>
    </source>
</evidence>
<feature type="non-terminal residue" evidence="11">
    <location>
        <position position="273"/>
    </location>
</feature>
<dbReference type="FunFam" id="1.20.1070.10:FF:001339">
    <property type="entry name" value="Predicted protein"/>
    <property type="match status" value="1"/>
</dbReference>
<dbReference type="PRINTS" id="PR00237">
    <property type="entry name" value="GPCRRHODOPSN"/>
</dbReference>
<evidence type="ECO:0000256" key="9">
    <source>
        <dbReference type="SAM" id="Phobius"/>
    </source>
</evidence>
<dbReference type="PANTHER" id="PTHR24240">
    <property type="entry name" value="OPSIN"/>
    <property type="match status" value="1"/>
</dbReference>
<reference evidence="11 12" key="1">
    <citation type="journal article" date="2007" name="Science">
        <title>Sea anemone genome reveals ancestral eumetazoan gene repertoire and genomic organization.</title>
        <authorList>
            <person name="Putnam N.H."/>
            <person name="Srivastava M."/>
            <person name="Hellsten U."/>
            <person name="Dirks B."/>
            <person name="Chapman J."/>
            <person name="Salamov A."/>
            <person name="Terry A."/>
            <person name="Shapiro H."/>
            <person name="Lindquist E."/>
            <person name="Kapitonov V.V."/>
            <person name="Jurka J."/>
            <person name="Genikhovich G."/>
            <person name="Grigoriev I.V."/>
            <person name="Lucas S.M."/>
            <person name="Steele R.E."/>
            <person name="Finnerty J.R."/>
            <person name="Technau U."/>
            <person name="Martindale M.Q."/>
            <person name="Rokhsar D.S."/>
        </authorList>
    </citation>
    <scope>NUCLEOTIDE SEQUENCE [LARGE SCALE GENOMIC DNA]</scope>
    <source>
        <strain evidence="12">CH2 X CH6</strain>
    </source>
</reference>
<gene>
    <name evidence="11" type="ORF">NEMVEDRAFT_v1g101238</name>
</gene>
<evidence type="ECO:0000259" key="10">
    <source>
        <dbReference type="PROSITE" id="PS50262"/>
    </source>
</evidence>
<dbReference type="Gene3D" id="1.20.1070.10">
    <property type="entry name" value="Rhodopsin 7-helix transmembrane proteins"/>
    <property type="match status" value="1"/>
</dbReference>
<dbReference type="Pfam" id="PF00001">
    <property type="entry name" value="7tm_1"/>
    <property type="match status" value="1"/>
</dbReference>
<dbReference type="Proteomes" id="UP000001593">
    <property type="component" value="Unassembled WGS sequence"/>
</dbReference>
<feature type="non-terminal residue" evidence="11">
    <location>
        <position position="1"/>
    </location>
</feature>
<evidence type="ECO:0000256" key="5">
    <source>
        <dbReference type="ARBA" id="ARBA00023136"/>
    </source>
</evidence>
<evidence type="ECO:0000256" key="8">
    <source>
        <dbReference type="RuleBase" id="RU000688"/>
    </source>
</evidence>
<proteinExistence type="inferred from homology"/>
<dbReference type="KEGG" id="nve:5514162"/>
<dbReference type="PROSITE" id="PS50262">
    <property type="entry name" value="G_PROTEIN_RECEP_F1_2"/>
    <property type="match status" value="1"/>
</dbReference>
<feature type="transmembrane region" description="Helical" evidence="9">
    <location>
        <begin position="109"/>
        <end position="130"/>
    </location>
</feature>
<dbReference type="GO" id="GO:0007186">
    <property type="term" value="P:G protein-coupled receptor signaling pathway"/>
    <property type="evidence" value="ECO:0000318"/>
    <property type="project" value="GO_Central"/>
</dbReference>
<dbReference type="OrthoDB" id="10015560at2759"/>
<evidence type="ECO:0000313" key="12">
    <source>
        <dbReference type="Proteomes" id="UP000001593"/>
    </source>
</evidence>
<evidence type="ECO:0000256" key="3">
    <source>
        <dbReference type="ARBA" id="ARBA00022989"/>
    </source>
</evidence>
<evidence type="ECO:0000256" key="7">
    <source>
        <dbReference type="ARBA" id="ARBA00023224"/>
    </source>
</evidence>
<dbReference type="PhylomeDB" id="A7S206"/>